<keyword evidence="4" id="KW-1185">Reference proteome</keyword>
<dbReference type="GeneID" id="74303911"/>
<reference evidence="3 4" key="1">
    <citation type="submission" date="2012-10" db="EMBL/GenBank/DDBJ databases">
        <title>The draft sequence of the Mycobacterium pheli genome.</title>
        <authorList>
            <person name="Pettersson B.M.F."/>
            <person name="Das S."/>
            <person name="Dasgupta S."/>
            <person name="Bhattacharya A."/>
            <person name="Kirsebom L.A."/>
        </authorList>
    </citation>
    <scope>NUCLEOTIDE SEQUENCE [LARGE SCALE GENOMIC DNA]</scope>
    <source>
        <strain evidence="3 4">CCUG 21000</strain>
    </source>
</reference>
<evidence type="ECO:0000256" key="1">
    <source>
        <dbReference type="ARBA" id="ARBA00023002"/>
    </source>
</evidence>
<sequence length="289" mass="30140">MTETTAPVLRRILDAANITESVGPLECSLAGATLRWAPPTEGFVSDVHELGAIDGALGWLAAVFNTASHELSSFPAADPHATVTLAAQGDGTVRRGKLTGRWQSVVGAEYAQWFLLPAKDSRVLVPRSAVQLAPAPPRPALAAAGICEVAVGGQPVDDDLIAPGGIGPLAATGAAAAVVGSADGVWRRHVGQVRARLATTYGGEDVTDDASAQVARAASDIDAARLQVLDSLRADQVRACRQAVGRARAAVDRLLAISKYALDAADPVTRQWQDVQAGCRLAERLFDRF</sequence>
<name>A0A5N5UNC8_MYCPH</name>
<keyword evidence="1" id="KW-0560">Oxidoreductase</keyword>
<accession>A0A5N5UNC8</accession>
<proteinExistence type="predicted"/>
<protein>
    <recommendedName>
        <fullName evidence="2">Acyl-CoA dehydrogenase C-terminal domain-containing protein</fullName>
    </recommendedName>
</protein>
<dbReference type="AlphaFoldDB" id="A0A5N5UNC8"/>
<dbReference type="Proteomes" id="UP000325690">
    <property type="component" value="Unassembled WGS sequence"/>
</dbReference>
<evidence type="ECO:0000313" key="3">
    <source>
        <dbReference type="EMBL" id="KAB7751092.1"/>
    </source>
</evidence>
<dbReference type="GO" id="GO:0016491">
    <property type="term" value="F:oxidoreductase activity"/>
    <property type="evidence" value="ECO:0007669"/>
    <property type="project" value="UniProtKB-KW"/>
</dbReference>
<comment type="caution">
    <text evidence="3">The sequence shown here is derived from an EMBL/GenBank/DDBJ whole genome shotgun (WGS) entry which is preliminary data.</text>
</comment>
<dbReference type="EMBL" id="ANBP01000056">
    <property type="protein sequence ID" value="KAB7751092.1"/>
    <property type="molecule type" value="Genomic_DNA"/>
</dbReference>
<evidence type="ECO:0000313" key="4">
    <source>
        <dbReference type="Proteomes" id="UP000325690"/>
    </source>
</evidence>
<evidence type="ECO:0000259" key="2">
    <source>
        <dbReference type="Pfam" id="PF08028"/>
    </source>
</evidence>
<feature type="domain" description="Acyl-CoA dehydrogenase C-terminal" evidence="2">
    <location>
        <begin position="173"/>
        <end position="279"/>
    </location>
</feature>
<dbReference type="InterPro" id="IPR013107">
    <property type="entry name" value="Acyl-CoA_DH_C"/>
</dbReference>
<dbReference type="Gene3D" id="1.20.140.10">
    <property type="entry name" value="Butyryl-CoA Dehydrogenase, subunit A, domain 3"/>
    <property type="match status" value="1"/>
</dbReference>
<dbReference type="Pfam" id="PF08028">
    <property type="entry name" value="Acyl-CoA_dh_2"/>
    <property type="match status" value="1"/>
</dbReference>
<dbReference type="RefSeq" id="WP_061481301.1">
    <property type="nucleotide sequence ID" value="NZ_ANBO01000041.1"/>
</dbReference>
<organism evidence="3 4">
    <name type="scientific">Mycolicibacterium phlei DSM 43239 = CCUG 21000</name>
    <dbReference type="NCBI Taxonomy" id="1226750"/>
    <lineage>
        <taxon>Bacteria</taxon>
        <taxon>Bacillati</taxon>
        <taxon>Actinomycetota</taxon>
        <taxon>Actinomycetes</taxon>
        <taxon>Mycobacteriales</taxon>
        <taxon>Mycobacteriaceae</taxon>
        <taxon>Mycolicibacterium</taxon>
    </lineage>
</organism>
<gene>
    <name evidence="3" type="ORF">MPHL21000_25575</name>
</gene>